<protein>
    <submittedName>
        <fullName evidence="1">Uncharacterized protein</fullName>
    </submittedName>
</protein>
<keyword evidence="2" id="KW-1185">Reference proteome</keyword>
<gene>
    <name evidence="1" type="ORF">SK128_016018</name>
</gene>
<dbReference type="EMBL" id="JAXCGZ010023000">
    <property type="protein sequence ID" value="KAK7019377.1"/>
    <property type="molecule type" value="Genomic_DNA"/>
</dbReference>
<dbReference type="AlphaFoldDB" id="A0AAN8WAB5"/>
<comment type="caution">
    <text evidence="1">The sequence shown here is derived from an EMBL/GenBank/DDBJ whole genome shotgun (WGS) entry which is preliminary data.</text>
</comment>
<evidence type="ECO:0000313" key="1">
    <source>
        <dbReference type="EMBL" id="KAK7019377.1"/>
    </source>
</evidence>
<accession>A0AAN8WAB5</accession>
<reference evidence="1 2" key="1">
    <citation type="submission" date="2023-11" db="EMBL/GenBank/DDBJ databases">
        <title>Halocaridina rubra genome assembly.</title>
        <authorList>
            <person name="Smith C."/>
        </authorList>
    </citation>
    <scope>NUCLEOTIDE SEQUENCE [LARGE SCALE GENOMIC DNA]</scope>
    <source>
        <strain evidence="1">EP-1</strain>
        <tissue evidence="1">Whole</tissue>
    </source>
</reference>
<name>A0AAN8WAB5_HALRR</name>
<dbReference type="Proteomes" id="UP001381693">
    <property type="component" value="Unassembled WGS sequence"/>
</dbReference>
<proteinExistence type="predicted"/>
<feature type="non-terminal residue" evidence="1">
    <location>
        <position position="55"/>
    </location>
</feature>
<organism evidence="1 2">
    <name type="scientific">Halocaridina rubra</name>
    <name type="common">Hawaiian red shrimp</name>
    <dbReference type="NCBI Taxonomy" id="373956"/>
    <lineage>
        <taxon>Eukaryota</taxon>
        <taxon>Metazoa</taxon>
        <taxon>Ecdysozoa</taxon>
        <taxon>Arthropoda</taxon>
        <taxon>Crustacea</taxon>
        <taxon>Multicrustacea</taxon>
        <taxon>Malacostraca</taxon>
        <taxon>Eumalacostraca</taxon>
        <taxon>Eucarida</taxon>
        <taxon>Decapoda</taxon>
        <taxon>Pleocyemata</taxon>
        <taxon>Caridea</taxon>
        <taxon>Atyoidea</taxon>
        <taxon>Atyidae</taxon>
        <taxon>Halocaridina</taxon>
    </lineage>
</organism>
<sequence length="55" mass="6113">MERDAVRITLAFIPRSLVRSSATRKRILVKKKLNGHTQRGTLKGAGGCINLHPMD</sequence>
<evidence type="ECO:0000313" key="2">
    <source>
        <dbReference type="Proteomes" id="UP001381693"/>
    </source>
</evidence>